<dbReference type="GO" id="GO:0005886">
    <property type="term" value="C:plasma membrane"/>
    <property type="evidence" value="ECO:0007669"/>
    <property type="project" value="UniProtKB-SubCell"/>
</dbReference>
<feature type="transmembrane region" description="Helical" evidence="11">
    <location>
        <begin position="428"/>
        <end position="457"/>
    </location>
</feature>
<evidence type="ECO:0000256" key="4">
    <source>
        <dbReference type="ARBA" id="ARBA00022617"/>
    </source>
</evidence>
<keyword evidence="7" id="KW-0249">Electron transport</keyword>
<keyword evidence="10 11" id="KW-0472">Membrane</keyword>
<evidence type="ECO:0000256" key="7">
    <source>
        <dbReference type="ARBA" id="ARBA00022982"/>
    </source>
</evidence>
<evidence type="ECO:0000256" key="5">
    <source>
        <dbReference type="ARBA" id="ARBA00022692"/>
    </source>
</evidence>
<evidence type="ECO:0000256" key="3">
    <source>
        <dbReference type="ARBA" id="ARBA00022475"/>
    </source>
</evidence>
<keyword evidence="9" id="KW-0408">Iron</keyword>
<keyword evidence="6" id="KW-0479">Metal-binding</keyword>
<evidence type="ECO:0000256" key="8">
    <source>
        <dbReference type="ARBA" id="ARBA00022989"/>
    </source>
</evidence>
<evidence type="ECO:0000256" key="1">
    <source>
        <dbReference type="ARBA" id="ARBA00004651"/>
    </source>
</evidence>
<feature type="transmembrane region" description="Helical" evidence="11">
    <location>
        <begin position="388"/>
        <end position="408"/>
    </location>
</feature>
<name>A0A381TM50_9ZZZZ</name>
<dbReference type="PANTHER" id="PTHR30365">
    <property type="entry name" value="CYTOCHROME D UBIQUINOL OXIDASE"/>
    <property type="match status" value="1"/>
</dbReference>
<dbReference type="Pfam" id="PF01654">
    <property type="entry name" value="Cyt_bd_oxida_I"/>
    <property type="match status" value="1"/>
</dbReference>
<keyword evidence="2" id="KW-0813">Transport</keyword>
<dbReference type="InterPro" id="IPR002585">
    <property type="entry name" value="Cyt-d_ubiquinol_oxidase_su_1"/>
</dbReference>
<protein>
    <submittedName>
        <fullName evidence="12">Uncharacterized protein</fullName>
    </submittedName>
</protein>
<proteinExistence type="predicted"/>
<feature type="non-terminal residue" evidence="12">
    <location>
        <position position="1"/>
    </location>
</feature>
<feature type="transmembrane region" description="Helical" evidence="11">
    <location>
        <begin position="20"/>
        <end position="45"/>
    </location>
</feature>
<feature type="transmembrane region" description="Helical" evidence="11">
    <location>
        <begin position="116"/>
        <end position="137"/>
    </location>
</feature>
<dbReference type="EMBL" id="UINC01004829">
    <property type="protein sequence ID" value="SVA17152.1"/>
    <property type="molecule type" value="Genomic_DNA"/>
</dbReference>
<evidence type="ECO:0000256" key="2">
    <source>
        <dbReference type="ARBA" id="ARBA00022448"/>
    </source>
</evidence>
<evidence type="ECO:0000256" key="9">
    <source>
        <dbReference type="ARBA" id="ARBA00023004"/>
    </source>
</evidence>
<organism evidence="12">
    <name type="scientific">marine metagenome</name>
    <dbReference type="NCBI Taxonomy" id="408172"/>
    <lineage>
        <taxon>unclassified sequences</taxon>
        <taxon>metagenomes</taxon>
        <taxon>ecological metagenomes</taxon>
    </lineage>
</organism>
<dbReference type="PANTHER" id="PTHR30365:SF14">
    <property type="entry name" value="CYTOCHROME BD MENAQUINOL OXIDASE SUBUNIT I-RELATED"/>
    <property type="match status" value="1"/>
</dbReference>
<keyword evidence="5 11" id="KW-0812">Transmembrane</keyword>
<keyword evidence="8 11" id="KW-1133">Transmembrane helix</keyword>
<evidence type="ECO:0000256" key="11">
    <source>
        <dbReference type="SAM" id="Phobius"/>
    </source>
</evidence>
<dbReference type="AlphaFoldDB" id="A0A381TM50"/>
<evidence type="ECO:0000313" key="12">
    <source>
        <dbReference type="EMBL" id="SVA17152.1"/>
    </source>
</evidence>
<dbReference type="GO" id="GO:0019646">
    <property type="term" value="P:aerobic electron transport chain"/>
    <property type="evidence" value="ECO:0007669"/>
    <property type="project" value="InterPro"/>
</dbReference>
<reference evidence="12" key="1">
    <citation type="submission" date="2018-05" db="EMBL/GenBank/DDBJ databases">
        <authorList>
            <person name="Lanie J.A."/>
            <person name="Ng W.-L."/>
            <person name="Kazmierczak K.M."/>
            <person name="Andrzejewski T.M."/>
            <person name="Davidsen T.M."/>
            <person name="Wayne K.J."/>
            <person name="Tettelin H."/>
            <person name="Glass J.I."/>
            <person name="Rusch D."/>
            <person name="Podicherti R."/>
            <person name="Tsui H.-C.T."/>
            <person name="Winkler M.E."/>
        </authorList>
    </citation>
    <scope>NUCLEOTIDE SEQUENCE</scope>
</reference>
<feature type="transmembrane region" description="Helical" evidence="11">
    <location>
        <begin position="57"/>
        <end position="82"/>
    </location>
</feature>
<feature type="transmembrane region" description="Helical" evidence="11">
    <location>
        <begin position="268"/>
        <end position="295"/>
    </location>
</feature>
<keyword evidence="4" id="KW-0349">Heme</keyword>
<dbReference type="GO" id="GO:0016682">
    <property type="term" value="F:oxidoreductase activity, acting on diphenols and related substances as donors, oxygen as acceptor"/>
    <property type="evidence" value="ECO:0007669"/>
    <property type="project" value="TreeGrafter"/>
</dbReference>
<keyword evidence="3" id="KW-1003">Cell membrane</keyword>
<feature type="transmembrane region" description="Helical" evidence="11">
    <location>
        <begin position="307"/>
        <end position="328"/>
    </location>
</feature>
<feature type="transmembrane region" description="Helical" evidence="11">
    <location>
        <begin position="230"/>
        <end position="248"/>
    </location>
</feature>
<evidence type="ECO:0000256" key="6">
    <source>
        <dbReference type="ARBA" id="ARBA00022723"/>
    </source>
</evidence>
<sequence length="476" mass="54594">VLLFLLLTLYPRFMNYLSEVFLPTLWIYPMLFFLEAFTLYIYYYGWERMRNGKSKWFHLYLGLQLNIVGTILLLVANAWVTFMMTPGGVDMKTGALMNIWEVIDNFSWWPINIHRLIANVTFGGAIVGAYSAFKFLHSKTDEDKAHYDWMGYVGNMIAIWSFLVLPFAGYWLMRELYQYDQTMGITMMGGFLSWLWIIQAVLISSLFLASNYYLWLGMERIDGGERYQKYIKYMLSVLLLCVWVWATPHSLVVTPEEVTLMGGVHHPVIGVFGVMSAKMTAVNYMILTSAIGFMFYRRANKVATVSYALQLNLLQAGIYAGVAAYVLYLGIDGYFVEPSIRVNKYSVWQVLAVLFAILSTTVIDLFLFKNSESLGKFHWGKMPQRSQYILIFIAVSFTWLMGLMGYARSAIRQHWHVYKVMEDTSVDAFAPTLGFAANVVSVCVLVFLGLVMFIFWLGSLADHKKEDASQTPEPAQ</sequence>
<feature type="transmembrane region" description="Helical" evidence="11">
    <location>
        <begin position="348"/>
        <end position="368"/>
    </location>
</feature>
<evidence type="ECO:0000256" key="10">
    <source>
        <dbReference type="ARBA" id="ARBA00023136"/>
    </source>
</evidence>
<accession>A0A381TM50</accession>
<gene>
    <name evidence="12" type="ORF">METZ01_LOCUS70006</name>
</gene>
<dbReference type="GO" id="GO:0009055">
    <property type="term" value="F:electron transfer activity"/>
    <property type="evidence" value="ECO:0007669"/>
    <property type="project" value="InterPro"/>
</dbReference>
<dbReference type="GO" id="GO:0046872">
    <property type="term" value="F:metal ion binding"/>
    <property type="evidence" value="ECO:0007669"/>
    <property type="project" value="UniProtKB-KW"/>
</dbReference>
<dbReference type="GO" id="GO:0070069">
    <property type="term" value="C:cytochrome complex"/>
    <property type="evidence" value="ECO:0007669"/>
    <property type="project" value="InterPro"/>
</dbReference>
<dbReference type="GO" id="GO:0020037">
    <property type="term" value="F:heme binding"/>
    <property type="evidence" value="ECO:0007669"/>
    <property type="project" value="TreeGrafter"/>
</dbReference>
<comment type="subcellular location">
    <subcellularLocation>
        <location evidence="1">Cell membrane</location>
        <topology evidence="1">Multi-pass membrane protein</topology>
    </subcellularLocation>
</comment>
<feature type="transmembrane region" description="Helical" evidence="11">
    <location>
        <begin position="149"/>
        <end position="173"/>
    </location>
</feature>
<feature type="transmembrane region" description="Helical" evidence="11">
    <location>
        <begin position="193"/>
        <end position="218"/>
    </location>
</feature>